<dbReference type="EMBL" id="CP124755">
    <property type="protein sequence ID" value="WGZ89566.1"/>
    <property type="molecule type" value="Genomic_DNA"/>
</dbReference>
<dbReference type="Proteomes" id="UP001300672">
    <property type="component" value="Chromosome"/>
</dbReference>
<proteinExistence type="predicted"/>
<feature type="transmembrane region" description="Helical" evidence="1">
    <location>
        <begin position="61"/>
        <end position="85"/>
    </location>
</feature>
<feature type="transmembrane region" description="Helical" evidence="1">
    <location>
        <begin position="29"/>
        <end position="55"/>
    </location>
</feature>
<keyword evidence="1" id="KW-0472">Membrane</keyword>
<name>A0AA95KDJ2_9GAMM</name>
<protein>
    <recommendedName>
        <fullName evidence="3">Holin-X, holin superfamily III</fullName>
    </recommendedName>
</protein>
<accession>A0AA95KDJ2</accession>
<evidence type="ECO:0000313" key="2">
    <source>
        <dbReference type="EMBL" id="WGZ89566.1"/>
    </source>
</evidence>
<evidence type="ECO:0008006" key="3">
    <source>
        <dbReference type="Google" id="ProtNLM"/>
    </source>
</evidence>
<keyword evidence="1" id="KW-0812">Transmembrane</keyword>
<organism evidence="2">
    <name type="scientific">Candidatus Thiocaldithrix dubininis</name>
    <dbReference type="NCBI Taxonomy" id="3080823"/>
    <lineage>
        <taxon>Bacteria</taxon>
        <taxon>Pseudomonadati</taxon>
        <taxon>Pseudomonadota</taxon>
        <taxon>Gammaproteobacteria</taxon>
        <taxon>Thiotrichales</taxon>
        <taxon>Thiotrichaceae</taxon>
        <taxon>Candidatus Thiocaldithrix</taxon>
    </lineage>
</organism>
<reference evidence="2" key="1">
    <citation type="journal article" date="2023" name="Int. J. Mol. Sci.">
        <title>Metagenomics Revealed a New Genus 'Candidatus Thiocaldithrix dubininis' gen. nov., sp. nov. and a New Species 'Candidatus Thiothrix putei' sp. nov. in the Family Thiotrichaceae, Some Members of Which Have Traits of Both Na+- and H+-Motive Energetics.</title>
        <authorList>
            <person name="Ravin N.V."/>
            <person name="Muntyan M.S."/>
            <person name="Smolyakov D.D."/>
            <person name="Rudenko T.S."/>
            <person name="Beletsky A.V."/>
            <person name="Mardanov A.V."/>
            <person name="Grabovich M.Y."/>
        </authorList>
    </citation>
    <scope>NUCLEOTIDE SEQUENCE</scope>
    <source>
        <strain evidence="2">GKL-01</strain>
    </source>
</reference>
<sequence length="93" mass="10514">MKALTETFISFVDLIEAEGRLLKQKILQVVSSIGLMMVALLFVILAFGFLLASIYQFLLLYWPLPLVLFAMSLICLAITGGLIWITQRINHKQ</sequence>
<dbReference type="AlphaFoldDB" id="A0AA95KDJ2"/>
<keyword evidence="1" id="KW-1133">Transmembrane helix</keyword>
<evidence type="ECO:0000256" key="1">
    <source>
        <dbReference type="SAM" id="Phobius"/>
    </source>
</evidence>
<gene>
    <name evidence="2" type="ORF">QJT80_08590</name>
</gene>
<reference evidence="2" key="2">
    <citation type="submission" date="2023-04" db="EMBL/GenBank/DDBJ databases">
        <authorList>
            <person name="Beletskiy A.V."/>
            <person name="Mardanov A.V."/>
            <person name="Ravin N.V."/>
        </authorList>
    </citation>
    <scope>NUCLEOTIDE SEQUENCE</scope>
    <source>
        <strain evidence="2">GKL-01</strain>
    </source>
</reference>
<dbReference type="KEGG" id="tdu:QJT80_08590"/>